<dbReference type="Proteomes" id="UP000018888">
    <property type="component" value="Unassembled WGS sequence"/>
</dbReference>
<dbReference type="InterPro" id="IPR015915">
    <property type="entry name" value="Kelch-typ_b-propeller"/>
</dbReference>
<evidence type="ECO:0000313" key="1">
    <source>
        <dbReference type="EMBL" id="ESA15085.1"/>
    </source>
</evidence>
<reference evidence="2 3" key="1">
    <citation type="journal article" date="2013" name="Proc. Natl. Acad. Sci. U.S.A.">
        <title>Genome of an arbuscular mycorrhizal fungus provides insight into the oldest plant symbiosis.</title>
        <authorList>
            <person name="Tisserant E."/>
            <person name="Malbreil M."/>
            <person name="Kuo A."/>
            <person name="Kohler A."/>
            <person name="Symeonidi A."/>
            <person name="Balestrini R."/>
            <person name="Charron P."/>
            <person name="Duensing N."/>
            <person name="Frei Dit Frey N."/>
            <person name="Gianinazzi-Pearson V."/>
            <person name="Gilbert L.B."/>
            <person name="Handa Y."/>
            <person name="Herr J.R."/>
            <person name="Hijri M."/>
            <person name="Koul R."/>
            <person name="Kawaguchi M."/>
            <person name="Krajinski F."/>
            <person name="Lammers P.J."/>
            <person name="Masclaux F.G."/>
            <person name="Murat C."/>
            <person name="Morin E."/>
            <person name="Ndikumana S."/>
            <person name="Pagni M."/>
            <person name="Petitpierre D."/>
            <person name="Requena N."/>
            <person name="Rosikiewicz P."/>
            <person name="Riley R."/>
            <person name="Saito K."/>
            <person name="San Clemente H."/>
            <person name="Shapiro H."/>
            <person name="van Tuinen D."/>
            <person name="Becard G."/>
            <person name="Bonfante P."/>
            <person name="Paszkowski U."/>
            <person name="Shachar-Hill Y.Y."/>
            <person name="Tuskan G.A."/>
            <person name="Young P.W."/>
            <person name="Sanders I.R."/>
            <person name="Henrissat B."/>
            <person name="Rensing S.A."/>
            <person name="Grigoriev I.V."/>
            <person name="Corradi N."/>
            <person name="Roux C."/>
            <person name="Martin F."/>
        </authorList>
    </citation>
    <scope>NUCLEOTIDE SEQUENCE [LARGE SCALE GENOMIC DNA]</scope>
    <source>
        <strain evidence="3">DAOM 181602 / DAOM 197198 / MUCL 43194</strain>
        <strain evidence="2">DAOM 197198</strain>
    </source>
</reference>
<organism evidence="1">
    <name type="scientific">Rhizophagus irregularis (strain DAOM 181602 / DAOM 197198 / MUCL 43194)</name>
    <name type="common">Arbuscular mycorrhizal fungus</name>
    <name type="synonym">Glomus intraradices</name>
    <dbReference type="NCBI Taxonomy" id="747089"/>
    <lineage>
        <taxon>Eukaryota</taxon>
        <taxon>Fungi</taxon>
        <taxon>Fungi incertae sedis</taxon>
        <taxon>Mucoromycota</taxon>
        <taxon>Glomeromycotina</taxon>
        <taxon>Glomeromycetes</taxon>
        <taxon>Glomerales</taxon>
        <taxon>Glomeraceae</taxon>
        <taxon>Rhizophagus</taxon>
    </lineage>
</organism>
<dbReference type="EMBL" id="KI282301">
    <property type="protein sequence ID" value="ESA15085.1"/>
    <property type="molecule type" value="Genomic_DNA"/>
</dbReference>
<keyword evidence="3" id="KW-1185">Reference proteome</keyword>
<reference evidence="1" key="2">
    <citation type="submission" date="2013-07" db="EMBL/GenBank/DDBJ databases">
        <title>The genome of an arbuscular mycorrhizal fungus provides insights into the evolution of the oldest plant symbiosis.</title>
        <authorList>
            <consortium name="DOE Joint Genome Institute"/>
            <person name="Tisserant E."/>
            <person name="Malbreil M."/>
            <person name="Kuo A."/>
            <person name="Kohler A."/>
            <person name="Symeonidi A."/>
            <person name="Balestrini R."/>
            <person name="Charron P."/>
            <person name="Duensing N."/>
            <person name="Frei-dit-Frey N."/>
            <person name="Gianinazzi-Pearson V."/>
            <person name="Gilbert B."/>
            <person name="Handa Y."/>
            <person name="Hijri M."/>
            <person name="Kaul R."/>
            <person name="Kawaguchi M."/>
            <person name="Krajinski F."/>
            <person name="Lammers P."/>
            <person name="Lapierre D."/>
            <person name="Masclaux F.G."/>
            <person name="Murat C."/>
            <person name="Morin E."/>
            <person name="Ndikumana S."/>
            <person name="Pagni M."/>
            <person name="Petitpierre D."/>
            <person name="Requena N."/>
            <person name="Rosikiewicz P."/>
            <person name="Riley R."/>
            <person name="Saito K."/>
            <person name="San Clemente H."/>
            <person name="Shapiro H."/>
            <person name="van Tuinen D."/>
            <person name="Becard G."/>
            <person name="Bonfante P."/>
            <person name="Paszkowski U."/>
            <person name="Shachar-Hill Y."/>
            <person name="Young J.P."/>
            <person name="Sanders I.R."/>
            <person name="Henrissat B."/>
            <person name="Rensing S.A."/>
            <person name="Grigoriev I.V."/>
            <person name="Corradi N."/>
            <person name="Roux C."/>
            <person name="Martin F."/>
        </authorList>
    </citation>
    <scope>NUCLEOTIDE SEQUENCE</scope>
    <source>
        <strain evidence="1">DAOM 197198</strain>
    </source>
</reference>
<proteinExistence type="predicted"/>
<evidence type="ECO:0000313" key="2">
    <source>
        <dbReference type="EMBL" id="POG76548.1"/>
    </source>
</evidence>
<reference evidence="2 3" key="3">
    <citation type="journal article" date="2018" name="New Phytol.">
        <title>High intraspecific genome diversity in the model arbuscular mycorrhizal symbiont Rhizophagus irregularis.</title>
        <authorList>
            <person name="Chen E.C.H."/>
            <person name="Morin E."/>
            <person name="Beaudet D."/>
            <person name="Noel J."/>
            <person name="Yildirir G."/>
            <person name="Ndikumana S."/>
            <person name="Charron P."/>
            <person name="St-Onge C."/>
            <person name="Giorgi J."/>
            <person name="Kruger M."/>
            <person name="Marton T."/>
            <person name="Ropars J."/>
            <person name="Grigoriev I.V."/>
            <person name="Hainaut M."/>
            <person name="Henrissat B."/>
            <person name="Roux C."/>
            <person name="Martin F."/>
            <person name="Corradi N."/>
        </authorList>
    </citation>
    <scope>NUCLEOTIDE SEQUENCE [LARGE SCALE GENOMIC DNA]</scope>
    <source>
        <strain evidence="3">DAOM 181602 / DAOM 197198 / MUCL 43194</strain>
        <strain evidence="2">DAOM 197198</strain>
    </source>
</reference>
<dbReference type="EMBL" id="AUPC02000049">
    <property type="protein sequence ID" value="POG76548.1"/>
    <property type="molecule type" value="Genomic_DNA"/>
</dbReference>
<name>U9U411_RHIID</name>
<protein>
    <submittedName>
        <fullName evidence="1">Uncharacterized protein</fullName>
    </submittedName>
</protein>
<gene>
    <name evidence="2" type="ORF">GLOIN_2v1768946</name>
    <name evidence="1" type="ORF">GLOINDRAFT_24257</name>
</gene>
<dbReference type="SUPFAM" id="SSF117281">
    <property type="entry name" value="Kelch motif"/>
    <property type="match status" value="1"/>
</dbReference>
<evidence type="ECO:0000313" key="3">
    <source>
        <dbReference type="Proteomes" id="UP000018888"/>
    </source>
</evidence>
<dbReference type="AlphaFoldDB" id="U9U411"/>
<sequence>MLNQLFNIIVYGQKFVPESRMLHIAVLIDNKIYYIGGDNPNKTKQNPESDIFYLDVNSDTESFFTWVDLKVRLSQTSSHTANVGGVNQDSIYIIGGAHSDEKNTNYLYNLILK</sequence>
<accession>U9U411</accession>
<dbReference type="Gene3D" id="2.120.10.80">
    <property type="entry name" value="Kelch-type beta propeller"/>
    <property type="match status" value="1"/>
</dbReference>
<dbReference type="HOGENOM" id="CLU_2134868_0_0_1"/>